<evidence type="ECO:0000313" key="1">
    <source>
        <dbReference type="EMBL" id="TRZ13190.1"/>
    </source>
</evidence>
<dbReference type="EMBL" id="SWJQ01000531">
    <property type="protein sequence ID" value="TRZ13190.1"/>
    <property type="molecule type" value="Genomic_DNA"/>
</dbReference>
<proteinExistence type="predicted"/>
<keyword evidence="2" id="KW-1185">Reference proteome</keyword>
<evidence type="ECO:0000313" key="2">
    <source>
        <dbReference type="Proteomes" id="UP000796761"/>
    </source>
</evidence>
<name>A0A8K1LGJ7_9PASS</name>
<accession>A0A8K1LGJ7</accession>
<dbReference type="Proteomes" id="UP000796761">
    <property type="component" value="Unassembled WGS sequence"/>
</dbReference>
<organism evidence="1 2">
    <name type="scientific">Zosterops borbonicus</name>
    <dbReference type="NCBI Taxonomy" id="364589"/>
    <lineage>
        <taxon>Eukaryota</taxon>
        <taxon>Metazoa</taxon>
        <taxon>Chordata</taxon>
        <taxon>Craniata</taxon>
        <taxon>Vertebrata</taxon>
        <taxon>Euteleostomi</taxon>
        <taxon>Archelosauria</taxon>
        <taxon>Archosauria</taxon>
        <taxon>Dinosauria</taxon>
        <taxon>Saurischia</taxon>
        <taxon>Theropoda</taxon>
        <taxon>Coelurosauria</taxon>
        <taxon>Aves</taxon>
        <taxon>Neognathae</taxon>
        <taxon>Neoaves</taxon>
        <taxon>Telluraves</taxon>
        <taxon>Australaves</taxon>
        <taxon>Passeriformes</taxon>
        <taxon>Sylvioidea</taxon>
        <taxon>Zosteropidae</taxon>
        <taxon>Zosterops</taxon>
    </lineage>
</organism>
<dbReference type="OrthoDB" id="10621962at2759"/>
<sequence>MEMRSKGKLGMGKSGDQTQLRESFGVTAVPWFDGHWFVVHWFDIHWFDVHWFDGHWFDVHWFDVHWFDGHWFVVHCFALYWFSFPKKGNFPGPPEDGDDPPTFLLFGSHKDSGKVPLLTLTLGVILPHLSSVASHFHSLSSPPYG</sequence>
<protein>
    <submittedName>
        <fullName evidence="1">Uncharacterized protein</fullName>
    </submittedName>
</protein>
<reference evidence="1" key="1">
    <citation type="submission" date="2019-04" db="EMBL/GenBank/DDBJ databases">
        <title>Genome assembly of Zosterops borbonicus 15179.</title>
        <authorList>
            <person name="Leroy T."/>
            <person name="Anselmetti Y."/>
            <person name="Tilak M.-K."/>
            <person name="Nabholz B."/>
        </authorList>
    </citation>
    <scope>NUCLEOTIDE SEQUENCE</scope>
    <source>
        <strain evidence="1">HGM_15179</strain>
        <tissue evidence="1">Muscle</tissue>
    </source>
</reference>
<comment type="caution">
    <text evidence="1">The sequence shown here is derived from an EMBL/GenBank/DDBJ whole genome shotgun (WGS) entry which is preliminary data.</text>
</comment>
<dbReference type="AlphaFoldDB" id="A0A8K1LGJ7"/>
<gene>
    <name evidence="1" type="ORF">HGM15179_013918</name>
</gene>